<keyword evidence="1" id="KW-0808">Transferase</keyword>
<proteinExistence type="predicted"/>
<dbReference type="PANTHER" id="PTHR35526">
    <property type="entry name" value="ANTI-SIGMA-F FACTOR RSBW-RELATED"/>
    <property type="match status" value="1"/>
</dbReference>
<organism evidence="3 4">
    <name type="scientific">Mycobacterium intermedium</name>
    <dbReference type="NCBI Taxonomy" id="28445"/>
    <lineage>
        <taxon>Bacteria</taxon>
        <taxon>Bacillati</taxon>
        <taxon>Actinomycetota</taxon>
        <taxon>Actinomycetes</taxon>
        <taxon>Mycobacteriales</taxon>
        <taxon>Mycobacteriaceae</taxon>
        <taxon>Mycobacterium</taxon>
        <taxon>Mycobacterium simiae complex</taxon>
    </lineage>
</organism>
<gene>
    <name evidence="3" type="ORF">BST27_08620</name>
</gene>
<name>A0A1E3SB54_MYCIE</name>
<dbReference type="PANTHER" id="PTHR35526:SF3">
    <property type="entry name" value="ANTI-SIGMA-F FACTOR RSBW"/>
    <property type="match status" value="1"/>
</dbReference>
<evidence type="ECO:0000259" key="2">
    <source>
        <dbReference type="Pfam" id="PF13581"/>
    </source>
</evidence>
<sequence length="140" mass="15349">MQLTCAGAADAVTAAECRRALDRWLQAKVRGVGELRDDIILGVNEALANCVEHAYRGQQCVGTMRLQARYDAEAESLTVCVSDRGTWHWPSPRPPEDPHASRGILLMRALADHCAIQARPDGTTVRLDYSTAPQPVGQRQ</sequence>
<dbReference type="Proteomes" id="UP000192739">
    <property type="component" value="Unassembled WGS sequence"/>
</dbReference>
<dbReference type="GO" id="GO:0004674">
    <property type="term" value="F:protein serine/threonine kinase activity"/>
    <property type="evidence" value="ECO:0007669"/>
    <property type="project" value="UniProtKB-KW"/>
</dbReference>
<dbReference type="InterPro" id="IPR003594">
    <property type="entry name" value="HATPase_dom"/>
</dbReference>
<dbReference type="AlphaFoldDB" id="A0A1E3SB54"/>
<accession>A0A1E3SB54</accession>
<evidence type="ECO:0000313" key="4">
    <source>
        <dbReference type="Proteomes" id="UP000192739"/>
    </source>
</evidence>
<dbReference type="InterPro" id="IPR036890">
    <property type="entry name" value="HATPase_C_sf"/>
</dbReference>
<dbReference type="EMBL" id="MVHT01000017">
    <property type="protein sequence ID" value="ORB07747.1"/>
    <property type="molecule type" value="Genomic_DNA"/>
</dbReference>
<dbReference type="InterPro" id="IPR050267">
    <property type="entry name" value="Anti-sigma-factor_SerPK"/>
</dbReference>
<feature type="domain" description="Histidine kinase/HSP90-like ATPase" evidence="2">
    <location>
        <begin position="9"/>
        <end position="127"/>
    </location>
</feature>
<evidence type="ECO:0000256" key="1">
    <source>
        <dbReference type="ARBA" id="ARBA00022527"/>
    </source>
</evidence>
<keyword evidence="1" id="KW-0723">Serine/threonine-protein kinase</keyword>
<dbReference type="STRING" id="28445.BHQ20_17420"/>
<dbReference type="RefSeq" id="WP_069420472.1">
    <property type="nucleotide sequence ID" value="NZ_CBCRZH010000009.1"/>
</dbReference>
<dbReference type="OrthoDB" id="5243175at2"/>
<keyword evidence="1" id="KW-0418">Kinase</keyword>
<dbReference type="CDD" id="cd16936">
    <property type="entry name" value="HATPase_RsbW-like"/>
    <property type="match status" value="1"/>
</dbReference>
<evidence type="ECO:0000313" key="3">
    <source>
        <dbReference type="EMBL" id="ORB07747.1"/>
    </source>
</evidence>
<protein>
    <submittedName>
        <fullName evidence="3">Anti-sigma regulatory factor</fullName>
    </submittedName>
</protein>
<dbReference type="Pfam" id="PF13581">
    <property type="entry name" value="HATPase_c_2"/>
    <property type="match status" value="1"/>
</dbReference>
<reference evidence="3 4" key="1">
    <citation type="submission" date="2017-02" db="EMBL/GenBank/DDBJ databases">
        <title>The new phylogeny of genus Mycobacterium.</title>
        <authorList>
            <person name="Tortoli E."/>
            <person name="Trovato A."/>
            <person name="Cirillo D.M."/>
        </authorList>
    </citation>
    <scope>NUCLEOTIDE SEQUENCE [LARGE SCALE GENOMIC DNA]</scope>
    <source>
        <strain evidence="3 4">DSM 44049</strain>
    </source>
</reference>
<keyword evidence="4" id="KW-1185">Reference proteome</keyword>
<comment type="caution">
    <text evidence="3">The sequence shown here is derived from an EMBL/GenBank/DDBJ whole genome shotgun (WGS) entry which is preliminary data.</text>
</comment>
<dbReference type="Gene3D" id="3.30.565.10">
    <property type="entry name" value="Histidine kinase-like ATPase, C-terminal domain"/>
    <property type="match status" value="1"/>
</dbReference>